<keyword evidence="12" id="KW-1185">Reference proteome</keyword>
<organism evidence="11 12">
    <name type="scientific">Pseudidiomarina donghaiensis</name>
    <dbReference type="NCBI Taxonomy" id="519452"/>
    <lineage>
        <taxon>Bacteria</taxon>
        <taxon>Pseudomonadati</taxon>
        <taxon>Pseudomonadota</taxon>
        <taxon>Gammaproteobacteria</taxon>
        <taxon>Alteromonadales</taxon>
        <taxon>Idiomarinaceae</taxon>
        <taxon>Pseudidiomarina</taxon>
    </lineage>
</organism>
<dbReference type="GO" id="GO:0016989">
    <property type="term" value="F:sigma factor antagonist activity"/>
    <property type="evidence" value="ECO:0007669"/>
    <property type="project" value="InterPro"/>
</dbReference>
<sequence length="220" mass="23715">MSDRFKEQASALLDNHFRDSDVDAEGPFNADLSALLDDQHARAAWSRYALVGHILRGDAQTNQQLDISVAVSAQIQQQAPLTSATSNTNVVQPSASQGGAQARAASRWLKPAGSVAIAASVALVAVLSIQQPVLDDTQPAVEAQVTPAIVTNPFGGRNPVSYNTVIDQQAPTEAELAQQRQLLQTYMIDHQRQIQLSMQANEQVTDPNVETVKEPPKQND</sequence>
<feature type="compositionally biased region" description="Basic and acidic residues" evidence="8">
    <location>
        <begin position="211"/>
        <end position="220"/>
    </location>
</feature>
<dbReference type="OrthoDB" id="5298512at2"/>
<evidence type="ECO:0000256" key="3">
    <source>
        <dbReference type="ARBA" id="ARBA00022475"/>
    </source>
</evidence>
<dbReference type="AlphaFoldDB" id="A0A432XM51"/>
<dbReference type="Proteomes" id="UP000286985">
    <property type="component" value="Unassembled WGS sequence"/>
</dbReference>
<dbReference type="STRING" id="519452.SAMN04488139_1080"/>
<reference evidence="12" key="1">
    <citation type="journal article" date="2018" name="Front. Microbiol.">
        <title>Genome-Based Analysis Reveals the Taxonomy and Diversity of the Family Idiomarinaceae.</title>
        <authorList>
            <person name="Liu Y."/>
            <person name="Lai Q."/>
            <person name="Shao Z."/>
        </authorList>
    </citation>
    <scope>NUCLEOTIDE SEQUENCE [LARGE SCALE GENOMIC DNA]</scope>
    <source>
        <strain evidence="12">908033</strain>
    </source>
</reference>
<evidence type="ECO:0000256" key="1">
    <source>
        <dbReference type="ARBA" id="ARBA00004162"/>
    </source>
</evidence>
<dbReference type="EMBL" id="PIPU01000001">
    <property type="protein sequence ID" value="RUO49776.1"/>
    <property type="molecule type" value="Genomic_DNA"/>
</dbReference>
<dbReference type="Gene3D" id="1.10.10.880">
    <property type="entry name" value="Anti sigma-E protein RseA, N-terminal domain"/>
    <property type="match status" value="1"/>
</dbReference>
<dbReference type="InterPro" id="IPR036147">
    <property type="entry name" value="Anti-sigma_E_RseA_N_sf"/>
</dbReference>
<dbReference type="InterPro" id="IPR026279">
    <property type="entry name" value="RseA"/>
</dbReference>
<feature type="domain" description="Anti sigma-E protein RseA N-terminal" evidence="9">
    <location>
        <begin position="6"/>
        <end position="95"/>
    </location>
</feature>
<dbReference type="InterPro" id="IPR005573">
    <property type="entry name" value="Anti-sigma_E_RseA_C"/>
</dbReference>
<feature type="compositionally biased region" description="Polar residues" evidence="8">
    <location>
        <begin position="199"/>
        <end position="208"/>
    </location>
</feature>
<dbReference type="PANTHER" id="PTHR38104">
    <property type="match status" value="1"/>
</dbReference>
<gene>
    <name evidence="11" type="ORF">CWE24_04700</name>
</gene>
<keyword evidence="3 7" id="KW-1003">Cell membrane</keyword>
<dbReference type="PANTHER" id="PTHR38104:SF1">
    <property type="entry name" value="ANTI-SIGMA-E FACTOR RSEA"/>
    <property type="match status" value="1"/>
</dbReference>
<dbReference type="Pfam" id="PF03873">
    <property type="entry name" value="RseA_C"/>
    <property type="match status" value="1"/>
</dbReference>
<keyword evidence="5" id="KW-1133">Transmembrane helix</keyword>
<evidence type="ECO:0000313" key="11">
    <source>
        <dbReference type="EMBL" id="RUO49776.1"/>
    </source>
</evidence>
<comment type="caution">
    <text evidence="11">The sequence shown here is derived from an EMBL/GenBank/DDBJ whole genome shotgun (WGS) entry which is preliminary data.</text>
</comment>
<protein>
    <recommendedName>
        <fullName evidence="7">Anti-sigma-E factor RseA</fullName>
    </recommendedName>
    <alternativeName>
        <fullName evidence="7">Regulator of SigE</fullName>
    </alternativeName>
    <alternativeName>
        <fullName evidence="7">Sigma-E anti-sigma factor RseA</fullName>
    </alternativeName>
    <alternativeName>
        <fullName evidence="7">Sigma-E factor negative regulatory protein</fullName>
    </alternativeName>
</protein>
<evidence type="ECO:0000313" key="12">
    <source>
        <dbReference type="Proteomes" id="UP000286985"/>
    </source>
</evidence>
<evidence type="ECO:0000256" key="8">
    <source>
        <dbReference type="SAM" id="MobiDB-lite"/>
    </source>
</evidence>
<name>A0A432XM51_9GAMM</name>
<dbReference type="SUPFAM" id="SSF89069">
    <property type="entry name" value="N-terminal, cytoplasmic domain of anti-sigmaE factor RseA"/>
    <property type="match status" value="1"/>
</dbReference>
<comment type="subcellular location">
    <subcellularLocation>
        <location evidence="7">Cell inner membrane</location>
    </subcellularLocation>
    <subcellularLocation>
        <location evidence="1">Cell membrane</location>
        <topology evidence="1">Single-pass membrane protein</topology>
    </subcellularLocation>
</comment>
<comment type="similarity">
    <text evidence="2 7">Belongs to the RseA family.</text>
</comment>
<evidence type="ECO:0000256" key="4">
    <source>
        <dbReference type="ARBA" id="ARBA00022692"/>
    </source>
</evidence>
<feature type="domain" description="Anti sigma-E protein RseA C-terminal" evidence="10">
    <location>
        <begin position="146"/>
        <end position="193"/>
    </location>
</feature>
<dbReference type="InterPro" id="IPR005572">
    <property type="entry name" value="Anti-sigma_E_RseA_N"/>
</dbReference>
<evidence type="ECO:0000259" key="9">
    <source>
        <dbReference type="Pfam" id="PF03872"/>
    </source>
</evidence>
<keyword evidence="7" id="KW-0997">Cell inner membrane</keyword>
<accession>A0A432XM51</accession>
<proteinExistence type="inferred from homology"/>
<comment type="subunit">
    <text evidence="7">Interacts 1:1 with ECF RNA polymerase sigma-E (RpoE); this inhibits the interaction of sigma-E with the RNA polymerase catalytic core and leads to a decreased expression of sigma-E-regulated genes. Interacts with RseB.</text>
</comment>
<evidence type="ECO:0000256" key="2">
    <source>
        <dbReference type="ARBA" id="ARBA00005837"/>
    </source>
</evidence>
<dbReference type="GO" id="GO:0005886">
    <property type="term" value="C:plasma membrane"/>
    <property type="evidence" value="ECO:0007669"/>
    <property type="project" value="UniProtKB-SubCell"/>
</dbReference>
<dbReference type="InterPro" id="IPR052383">
    <property type="entry name" value="Anti-sigma-E_RseA-like"/>
</dbReference>
<evidence type="ECO:0000256" key="7">
    <source>
        <dbReference type="PIRNR" id="PIRNR016938"/>
    </source>
</evidence>
<dbReference type="PIRSF" id="PIRSF016938">
    <property type="entry name" value="RseA"/>
    <property type="match status" value="1"/>
</dbReference>
<keyword evidence="4" id="KW-0812">Transmembrane</keyword>
<keyword evidence="6 7" id="KW-0472">Membrane</keyword>
<dbReference type="Pfam" id="PF03872">
    <property type="entry name" value="RseA_N"/>
    <property type="match status" value="1"/>
</dbReference>
<dbReference type="RefSeq" id="WP_092838521.1">
    <property type="nucleotide sequence ID" value="NZ_FPCF01000001.1"/>
</dbReference>
<feature type="region of interest" description="Disordered" evidence="8">
    <location>
        <begin position="199"/>
        <end position="220"/>
    </location>
</feature>
<evidence type="ECO:0000259" key="10">
    <source>
        <dbReference type="Pfam" id="PF03873"/>
    </source>
</evidence>
<dbReference type="CDD" id="cd16328">
    <property type="entry name" value="RseA_N"/>
    <property type="match status" value="1"/>
</dbReference>
<evidence type="ECO:0000256" key="6">
    <source>
        <dbReference type="ARBA" id="ARBA00023136"/>
    </source>
</evidence>
<comment type="function">
    <text evidence="7">An anti-sigma factor for extracytoplasmic function (ECF) sigma factor sigma-E (RpoE). ECF sigma factors are held in an inactive form by an anti-sigma factor until released by regulated intramembrane proteolysis (RIP). RIP occurs when an extracytoplasmic signal triggers a concerted proteolytic cascade to transmit information and elicit cellular responses. The membrane-spanning regulatory substrate protein is first cut periplasmically (site-1 protease, S1P, DegS), then within the membrane itself (site-2 protease, S2P, RseP), while cytoplasmic proteases finish degrading the anti-sigma factor, liberating sigma-E.</text>
</comment>
<evidence type="ECO:0000256" key="5">
    <source>
        <dbReference type="ARBA" id="ARBA00022989"/>
    </source>
</evidence>